<dbReference type="HOGENOM" id="CLU_1236548_0_0_1"/>
<accession>I1INN7</accession>
<dbReference type="Proteomes" id="UP000008810">
    <property type="component" value="Chromosome 4"/>
</dbReference>
<keyword evidence="1" id="KW-0479">Metal-binding</keyword>
<dbReference type="PANTHER" id="PTHR24009">
    <property type="entry name" value="RNA-BINDING (RRM/RBD/RNP MOTIFS)"/>
    <property type="match status" value="1"/>
</dbReference>
<evidence type="ECO:0000313" key="9">
    <source>
        <dbReference type="Proteomes" id="UP000008810"/>
    </source>
</evidence>
<evidence type="ECO:0000256" key="1">
    <source>
        <dbReference type="ARBA" id="ARBA00022723"/>
    </source>
</evidence>
<evidence type="ECO:0000256" key="4">
    <source>
        <dbReference type="ARBA" id="ARBA00022884"/>
    </source>
</evidence>
<evidence type="ECO:0000256" key="3">
    <source>
        <dbReference type="ARBA" id="ARBA00022833"/>
    </source>
</evidence>
<dbReference type="STRING" id="15368.I1INN7"/>
<protein>
    <recommendedName>
        <fullName evidence="10">RRM domain-containing protein</fullName>
    </recommendedName>
</protein>
<dbReference type="EnsemblPlants" id="KQJ89505">
    <property type="protein sequence ID" value="KQJ89505"/>
    <property type="gene ID" value="BRADI_4g26100v3"/>
</dbReference>
<organism evidence="7">
    <name type="scientific">Brachypodium distachyon</name>
    <name type="common">Purple false brome</name>
    <name type="synonym">Trachynia distachya</name>
    <dbReference type="NCBI Taxonomy" id="15368"/>
    <lineage>
        <taxon>Eukaryota</taxon>
        <taxon>Viridiplantae</taxon>
        <taxon>Streptophyta</taxon>
        <taxon>Embryophyta</taxon>
        <taxon>Tracheophyta</taxon>
        <taxon>Spermatophyta</taxon>
        <taxon>Magnoliopsida</taxon>
        <taxon>Liliopsida</taxon>
        <taxon>Poales</taxon>
        <taxon>Poaceae</taxon>
        <taxon>BOP clade</taxon>
        <taxon>Pooideae</taxon>
        <taxon>Stipodae</taxon>
        <taxon>Brachypodieae</taxon>
        <taxon>Brachypodium</taxon>
    </lineage>
</organism>
<keyword evidence="9" id="KW-1185">Reference proteome</keyword>
<dbReference type="Gramene" id="KQJ89505">
    <property type="protein sequence ID" value="KQJ89505"/>
    <property type="gene ID" value="BRADI_4g26100v3"/>
</dbReference>
<dbReference type="AlphaFoldDB" id="I1INN7"/>
<evidence type="ECO:0000256" key="5">
    <source>
        <dbReference type="ARBA" id="ARBA00023125"/>
    </source>
</evidence>
<dbReference type="GO" id="GO:0008270">
    <property type="term" value="F:zinc ion binding"/>
    <property type="evidence" value="ECO:0007669"/>
    <property type="project" value="UniProtKB-KW"/>
</dbReference>
<dbReference type="GO" id="GO:0003677">
    <property type="term" value="F:DNA binding"/>
    <property type="evidence" value="ECO:0007669"/>
    <property type="project" value="UniProtKB-KW"/>
</dbReference>
<proteinExistence type="predicted"/>
<dbReference type="InParanoid" id="I1INN7"/>
<reference evidence="7 8" key="1">
    <citation type="journal article" date="2010" name="Nature">
        <title>Genome sequencing and analysis of the model grass Brachypodium distachyon.</title>
        <authorList>
            <consortium name="International Brachypodium Initiative"/>
        </authorList>
    </citation>
    <scope>NUCLEOTIDE SEQUENCE [LARGE SCALE GENOMIC DNA]</scope>
    <source>
        <strain evidence="7 8">Bd21</strain>
    </source>
</reference>
<evidence type="ECO:0000313" key="7">
    <source>
        <dbReference type="EMBL" id="KQJ89505.1"/>
    </source>
</evidence>
<dbReference type="GO" id="GO:0003723">
    <property type="term" value="F:RNA binding"/>
    <property type="evidence" value="ECO:0007669"/>
    <property type="project" value="UniProtKB-KW"/>
</dbReference>
<reference evidence="8" key="3">
    <citation type="submission" date="2018-08" db="UniProtKB">
        <authorList>
            <consortium name="EnsemblPlants"/>
        </authorList>
    </citation>
    <scope>IDENTIFICATION</scope>
    <source>
        <strain evidence="8">cv. Bd21</strain>
    </source>
</reference>
<reference evidence="7" key="2">
    <citation type="submission" date="2017-06" db="EMBL/GenBank/DDBJ databases">
        <title>WGS assembly of Brachypodium distachyon.</title>
        <authorList>
            <consortium name="The International Brachypodium Initiative"/>
            <person name="Lucas S."/>
            <person name="Harmon-Smith M."/>
            <person name="Lail K."/>
            <person name="Tice H."/>
            <person name="Grimwood J."/>
            <person name="Bruce D."/>
            <person name="Barry K."/>
            <person name="Shu S."/>
            <person name="Lindquist E."/>
            <person name="Wang M."/>
            <person name="Pitluck S."/>
            <person name="Vogel J.P."/>
            <person name="Garvin D.F."/>
            <person name="Mockler T.C."/>
            <person name="Schmutz J."/>
            <person name="Rokhsar D."/>
            <person name="Bevan M.W."/>
        </authorList>
    </citation>
    <scope>NUCLEOTIDE SEQUENCE</scope>
    <source>
        <strain evidence="7">Bd21</strain>
    </source>
</reference>
<evidence type="ECO:0000256" key="6">
    <source>
        <dbReference type="SAM" id="MobiDB-lite"/>
    </source>
</evidence>
<keyword evidence="2" id="KW-0863">Zinc-finger</keyword>
<keyword evidence="5" id="KW-0238">DNA-binding</keyword>
<evidence type="ECO:0000256" key="2">
    <source>
        <dbReference type="ARBA" id="ARBA00022771"/>
    </source>
</evidence>
<dbReference type="EMBL" id="CM000883">
    <property type="protein sequence ID" value="KQJ89505.1"/>
    <property type="molecule type" value="Genomic_DNA"/>
</dbReference>
<evidence type="ECO:0008006" key="10">
    <source>
        <dbReference type="Google" id="ProtNLM"/>
    </source>
</evidence>
<sequence>MTNEKKHFSDPVHAKSRCNSSGAMCRVSYRYVFCKSRGCTPLSWRRRNDVGRKLCFLSKLLVLSVTHLVHRLLLLRHHHHCQLTPLSARSTASCNCASISAYVLVQDMWIPYQAKRMFGFVSFMHLESVWIVLAKVNPHIICGTRDHFNLNKEKPPKDHKARTRCIHSSVTIKLEYKERYNAWGEGIGGVRWVPEECAGVALGEAGGSREGEVPPTGREPLGSG</sequence>
<keyword evidence="3" id="KW-0862">Zinc</keyword>
<feature type="region of interest" description="Disordered" evidence="6">
    <location>
        <begin position="204"/>
        <end position="224"/>
    </location>
</feature>
<evidence type="ECO:0000313" key="8">
    <source>
        <dbReference type="EnsemblPlants" id="KQJ89505"/>
    </source>
</evidence>
<keyword evidence="4" id="KW-0694">RNA-binding</keyword>
<name>I1INN7_BRADI</name>
<gene>
    <name evidence="7" type="ORF">BRADI_4g26100v3</name>
</gene>